<sequence length="194" mass="22617">MQERVKLIFMFGRDGATYHSVAEEFKRTHPEREKPLNHATVYRLIKRFRVTGSVANRERCGRRKCATDEETSTMLLANVPRSPVKTQDGAPPHFAICLCDYLNQNFPERWIGRRGPVEWPNRSPDLSPLDYFLWGHLKSVVYQNRPRTLDDLKDAILTECQKITTETLIRVRDSFIKIIDTCIQAEGEQFEHLL</sequence>
<proteinExistence type="predicted"/>
<evidence type="ECO:0000256" key="1">
    <source>
        <dbReference type="ARBA" id="ARBA00004123"/>
    </source>
</evidence>
<evidence type="ECO:0000313" key="3">
    <source>
        <dbReference type="Proteomes" id="UP001187531"/>
    </source>
</evidence>
<dbReference type="PANTHER" id="PTHR47326:SF1">
    <property type="entry name" value="HTH PSQ-TYPE DOMAIN-CONTAINING PROTEIN"/>
    <property type="match status" value="1"/>
</dbReference>
<name>A0AA88L0D0_ARTSF</name>
<accession>A0AA88L0D0</accession>
<reference evidence="2" key="1">
    <citation type="submission" date="2023-07" db="EMBL/GenBank/DDBJ databases">
        <title>Chromosome-level genome assembly of Artemia franciscana.</title>
        <authorList>
            <person name="Jo E."/>
        </authorList>
    </citation>
    <scope>NUCLEOTIDE SEQUENCE</scope>
    <source>
        <tissue evidence="2">Whole body</tissue>
    </source>
</reference>
<comment type="caution">
    <text evidence="2">The sequence shown here is derived from an EMBL/GenBank/DDBJ whole genome shotgun (WGS) entry which is preliminary data.</text>
</comment>
<keyword evidence="3" id="KW-1185">Reference proteome</keyword>
<organism evidence="2 3">
    <name type="scientific">Artemia franciscana</name>
    <name type="common">Brine shrimp</name>
    <name type="synonym">Artemia sanfranciscana</name>
    <dbReference type="NCBI Taxonomy" id="6661"/>
    <lineage>
        <taxon>Eukaryota</taxon>
        <taxon>Metazoa</taxon>
        <taxon>Ecdysozoa</taxon>
        <taxon>Arthropoda</taxon>
        <taxon>Crustacea</taxon>
        <taxon>Branchiopoda</taxon>
        <taxon>Anostraca</taxon>
        <taxon>Artemiidae</taxon>
        <taxon>Artemia</taxon>
    </lineage>
</organism>
<gene>
    <name evidence="2" type="ORF">QYM36_018485</name>
</gene>
<dbReference type="Gene3D" id="3.30.420.10">
    <property type="entry name" value="Ribonuclease H-like superfamily/Ribonuclease H"/>
    <property type="match status" value="1"/>
</dbReference>
<dbReference type="Proteomes" id="UP001187531">
    <property type="component" value="Unassembled WGS sequence"/>
</dbReference>
<dbReference type="InterPro" id="IPR009057">
    <property type="entry name" value="Homeodomain-like_sf"/>
</dbReference>
<evidence type="ECO:0008006" key="4">
    <source>
        <dbReference type="Google" id="ProtNLM"/>
    </source>
</evidence>
<dbReference type="PANTHER" id="PTHR47326">
    <property type="entry name" value="TRANSPOSABLE ELEMENT TC3 TRANSPOSASE-LIKE PROTEIN"/>
    <property type="match status" value="1"/>
</dbReference>
<dbReference type="AlphaFoldDB" id="A0AA88L0D0"/>
<evidence type="ECO:0000313" key="2">
    <source>
        <dbReference type="EMBL" id="KAK2702960.1"/>
    </source>
</evidence>
<dbReference type="InterPro" id="IPR036397">
    <property type="entry name" value="RNaseH_sf"/>
</dbReference>
<dbReference type="GO" id="GO:0005634">
    <property type="term" value="C:nucleus"/>
    <property type="evidence" value="ECO:0007669"/>
    <property type="project" value="UniProtKB-SubCell"/>
</dbReference>
<dbReference type="SUPFAM" id="SSF46689">
    <property type="entry name" value="Homeodomain-like"/>
    <property type="match status" value="1"/>
</dbReference>
<protein>
    <recommendedName>
        <fullName evidence="4">DUF4817 domain-containing protein</fullName>
    </recommendedName>
</protein>
<dbReference type="EMBL" id="JAVRJZ010000131">
    <property type="protein sequence ID" value="KAK2702960.1"/>
    <property type="molecule type" value="Genomic_DNA"/>
</dbReference>
<dbReference type="GO" id="GO:0003676">
    <property type="term" value="F:nucleic acid binding"/>
    <property type="evidence" value="ECO:0007669"/>
    <property type="project" value="InterPro"/>
</dbReference>
<comment type="subcellular location">
    <subcellularLocation>
        <location evidence="1">Nucleus</location>
    </subcellularLocation>
</comment>